<keyword evidence="2 6" id="KW-0813">Transport</keyword>
<dbReference type="RefSeq" id="WP_146809797.1">
    <property type="nucleotide sequence ID" value="NZ_BJXX01000083.1"/>
</dbReference>
<dbReference type="PANTHER" id="PTHR30177:SF4">
    <property type="entry name" value="OSMOPROTECTANT IMPORT PERMEASE PROTEIN OSMW"/>
    <property type="match status" value="1"/>
</dbReference>
<dbReference type="GO" id="GO:0005886">
    <property type="term" value="C:plasma membrane"/>
    <property type="evidence" value="ECO:0007669"/>
    <property type="project" value="UniProtKB-SubCell"/>
</dbReference>
<dbReference type="InterPro" id="IPR035906">
    <property type="entry name" value="MetI-like_sf"/>
</dbReference>
<evidence type="ECO:0000256" key="1">
    <source>
        <dbReference type="ARBA" id="ARBA00004141"/>
    </source>
</evidence>
<dbReference type="AlphaFoldDB" id="A0A511V9H2"/>
<dbReference type="GO" id="GO:0031460">
    <property type="term" value="P:glycine betaine transport"/>
    <property type="evidence" value="ECO:0007669"/>
    <property type="project" value="TreeGrafter"/>
</dbReference>
<dbReference type="PROSITE" id="PS50928">
    <property type="entry name" value="ABC_TM1"/>
    <property type="match status" value="1"/>
</dbReference>
<proteinExistence type="inferred from homology"/>
<comment type="subcellular location">
    <subcellularLocation>
        <location evidence="6">Cell membrane</location>
        <topology evidence="6">Multi-pass membrane protein</topology>
    </subcellularLocation>
    <subcellularLocation>
        <location evidence="1">Membrane</location>
        <topology evidence="1">Multi-pass membrane protein</topology>
    </subcellularLocation>
</comment>
<dbReference type="InterPro" id="IPR000515">
    <property type="entry name" value="MetI-like"/>
</dbReference>
<comment type="similarity">
    <text evidence="6">Belongs to the binding-protein-dependent transport system permease family.</text>
</comment>
<feature type="transmembrane region" description="Helical" evidence="6">
    <location>
        <begin position="148"/>
        <end position="175"/>
    </location>
</feature>
<dbReference type="Pfam" id="PF00528">
    <property type="entry name" value="BPD_transp_1"/>
    <property type="match status" value="1"/>
</dbReference>
<dbReference type="PANTHER" id="PTHR30177">
    <property type="entry name" value="GLYCINE BETAINE/L-PROLINE TRANSPORT SYSTEM PERMEASE PROTEIN PROW"/>
    <property type="match status" value="1"/>
</dbReference>
<keyword evidence="5 6" id="KW-0472">Membrane</keyword>
<evidence type="ECO:0000313" key="8">
    <source>
        <dbReference type="EMBL" id="GEN34528.1"/>
    </source>
</evidence>
<dbReference type="FunFam" id="1.10.3720.10:FF:000001">
    <property type="entry name" value="Glycine betaine ABC transporter, permease"/>
    <property type="match status" value="1"/>
</dbReference>
<keyword evidence="4 6" id="KW-1133">Transmembrane helix</keyword>
<organism evidence="8 9">
    <name type="scientific">Aneurinibacillus danicus</name>
    <dbReference type="NCBI Taxonomy" id="267746"/>
    <lineage>
        <taxon>Bacteria</taxon>
        <taxon>Bacillati</taxon>
        <taxon>Bacillota</taxon>
        <taxon>Bacilli</taxon>
        <taxon>Bacillales</taxon>
        <taxon>Paenibacillaceae</taxon>
        <taxon>Aneurinibacillus group</taxon>
        <taxon>Aneurinibacillus</taxon>
    </lineage>
</organism>
<gene>
    <name evidence="8" type="ORF">ADA01nite_19880</name>
</gene>
<protein>
    <submittedName>
        <fullName evidence="8">Choline ABC transporter permease</fullName>
    </submittedName>
</protein>
<reference evidence="8 9" key="1">
    <citation type="submission" date="2019-07" db="EMBL/GenBank/DDBJ databases">
        <title>Whole genome shotgun sequence of Aneurinibacillus danicus NBRC 102444.</title>
        <authorList>
            <person name="Hosoyama A."/>
            <person name="Uohara A."/>
            <person name="Ohji S."/>
            <person name="Ichikawa N."/>
        </authorList>
    </citation>
    <scope>NUCLEOTIDE SEQUENCE [LARGE SCALE GENOMIC DNA]</scope>
    <source>
        <strain evidence="8 9">NBRC 102444</strain>
    </source>
</reference>
<evidence type="ECO:0000256" key="4">
    <source>
        <dbReference type="ARBA" id="ARBA00022989"/>
    </source>
</evidence>
<feature type="transmembrane region" description="Helical" evidence="6">
    <location>
        <begin position="181"/>
        <end position="203"/>
    </location>
</feature>
<evidence type="ECO:0000256" key="3">
    <source>
        <dbReference type="ARBA" id="ARBA00022692"/>
    </source>
</evidence>
<evidence type="ECO:0000256" key="2">
    <source>
        <dbReference type="ARBA" id="ARBA00022448"/>
    </source>
</evidence>
<feature type="transmembrane region" description="Helical" evidence="6">
    <location>
        <begin position="65"/>
        <end position="93"/>
    </location>
</feature>
<dbReference type="EMBL" id="BJXX01000083">
    <property type="protein sequence ID" value="GEN34528.1"/>
    <property type="molecule type" value="Genomic_DNA"/>
</dbReference>
<feature type="transmembrane region" description="Helical" evidence="6">
    <location>
        <begin position="20"/>
        <end position="45"/>
    </location>
</feature>
<dbReference type="GO" id="GO:0055085">
    <property type="term" value="P:transmembrane transport"/>
    <property type="evidence" value="ECO:0007669"/>
    <property type="project" value="InterPro"/>
</dbReference>
<dbReference type="InterPro" id="IPR051204">
    <property type="entry name" value="ABC_transp_perm/SBD"/>
</dbReference>
<sequence>MERYMLVFIERWSDLYNALLEHIMLSVGAMLLGCLVAIPLGVYLAKTSSGWVRTLSFTITNIFQTIPSLALLAILIPLIGIGTTPAVITLFLYSLLPILRNTYSGFQSIDPGIIEAAKAVGYSPSQRLFKIELPIAVRYIMSGIRLTTVYIISWATLATVIGAGGLGELIVGGLAVYDKPLIFASAVLAMVLALVVDFVLALFEKMVTKRQHSKNNFA</sequence>
<accession>A0A511V9H2</accession>
<dbReference type="SUPFAM" id="SSF161098">
    <property type="entry name" value="MetI-like"/>
    <property type="match status" value="1"/>
</dbReference>
<evidence type="ECO:0000259" key="7">
    <source>
        <dbReference type="PROSITE" id="PS50928"/>
    </source>
</evidence>
<evidence type="ECO:0000256" key="5">
    <source>
        <dbReference type="ARBA" id="ARBA00023136"/>
    </source>
</evidence>
<evidence type="ECO:0000313" key="9">
    <source>
        <dbReference type="Proteomes" id="UP000321157"/>
    </source>
</evidence>
<keyword evidence="9" id="KW-1185">Reference proteome</keyword>
<name>A0A511V9H2_9BACL</name>
<keyword evidence="3 6" id="KW-0812">Transmembrane</keyword>
<dbReference type="CDD" id="cd06261">
    <property type="entry name" value="TM_PBP2"/>
    <property type="match status" value="1"/>
</dbReference>
<feature type="domain" description="ABC transmembrane type-1" evidence="7">
    <location>
        <begin position="19"/>
        <end position="200"/>
    </location>
</feature>
<dbReference type="OrthoDB" id="9801163at2"/>
<comment type="caution">
    <text evidence="8">The sequence shown here is derived from an EMBL/GenBank/DDBJ whole genome shotgun (WGS) entry which is preliminary data.</text>
</comment>
<evidence type="ECO:0000256" key="6">
    <source>
        <dbReference type="RuleBase" id="RU363032"/>
    </source>
</evidence>
<dbReference type="Proteomes" id="UP000321157">
    <property type="component" value="Unassembled WGS sequence"/>
</dbReference>
<dbReference type="PROSITE" id="PS51257">
    <property type="entry name" value="PROKAR_LIPOPROTEIN"/>
    <property type="match status" value="1"/>
</dbReference>
<dbReference type="Gene3D" id="1.10.3720.10">
    <property type="entry name" value="MetI-like"/>
    <property type="match status" value="1"/>
</dbReference>